<dbReference type="EMBL" id="CM056815">
    <property type="protein sequence ID" value="KAJ8629750.1"/>
    <property type="molecule type" value="Genomic_DNA"/>
</dbReference>
<gene>
    <name evidence="1" type="ORF">MRB53_023073</name>
</gene>
<protein>
    <submittedName>
        <fullName evidence="1">Uncharacterized protein</fullName>
    </submittedName>
</protein>
<comment type="caution">
    <text evidence="1">The sequence shown here is derived from an EMBL/GenBank/DDBJ whole genome shotgun (WGS) entry which is preliminary data.</text>
</comment>
<evidence type="ECO:0000313" key="2">
    <source>
        <dbReference type="Proteomes" id="UP001234297"/>
    </source>
</evidence>
<reference evidence="1 2" key="1">
    <citation type="journal article" date="2022" name="Hortic Res">
        <title>A haplotype resolved chromosomal level avocado genome allows analysis of novel avocado genes.</title>
        <authorList>
            <person name="Nath O."/>
            <person name="Fletcher S.J."/>
            <person name="Hayward A."/>
            <person name="Shaw L.M."/>
            <person name="Masouleh A.K."/>
            <person name="Furtado A."/>
            <person name="Henry R.J."/>
            <person name="Mitter N."/>
        </authorList>
    </citation>
    <scope>NUCLEOTIDE SEQUENCE [LARGE SCALE GENOMIC DNA]</scope>
    <source>
        <strain evidence="2">cv. Hass</strain>
    </source>
</reference>
<accession>A0ACC2L919</accession>
<dbReference type="Proteomes" id="UP001234297">
    <property type="component" value="Chromosome 7"/>
</dbReference>
<organism evidence="1 2">
    <name type="scientific">Persea americana</name>
    <name type="common">Avocado</name>
    <dbReference type="NCBI Taxonomy" id="3435"/>
    <lineage>
        <taxon>Eukaryota</taxon>
        <taxon>Viridiplantae</taxon>
        <taxon>Streptophyta</taxon>
        <taxon>Embryophyta</taxon>
        <taxon>Tracheophyta</taxon>
        <taxon>Spermatophyta</taxon>
        <taxon>Magnoliopsida</taxon>
        <taxon>Magnoliidae</taxon>
        <taxon>Laurales</taxon>
        <taxon>Lauraceae</taxon>
        <taxon>Persea</taxon>
    </lineage>
</organism>
<proteinExistence type="predicted"/>
<name>A0ACC2L919_PERAE</name>
<sequence>MSRLPTFRRRFRNLVKLLYIEAMETYGVASGGGGSSKFKDRKSKSMNLDDKLIQNWVLSWDRKADQSIGQRNKMMKQLKSRKRGYSDCQAGYSKDFLVRVGAKDVSNAVLGHSMDVNAL</sequence>
<keyword evidence="2" id="KW-1185">Reference proteome</keyword>
<evidence type="ECO:0000313" key="1">
    <source>
        <dbReference type="EMBL" id="KAJ8629750.1"/>
    </source>
</evidence>